<dbReference type="InterPro" id="IPR028994">
    <property type="entry name" value="Integrin_alpha_N"/>
</dbReference>
<keyword evidence="7" id="KW-0106">Calcium</keyword>
<evidence type="ECO:0000256" key="10">
    <source>
        <dbReference type="ARBA" id="ARBA00023037"/>
    </source>
</evidence>
<dbReference type="Gene3D" id="3.40.50.410">
    <property type="entry name" value="von Willebrand factor, type A domain"/>
    <property type="match status" value="1"/>
</dbReference>
<dbReference type="GO" id="GO:0005178">
    <property type="term" value="F:integrin binding"/>
    <property type="evidence" value="ECO:0007669"/>
    <property type="project" value="TreeGrafter"/>
</dbReference>
<dbReference type="SUPFAM" id="SSF69318">
    <property type="entry name" value="Integrin alpha N-terminal domain"/>
    <property type="match status" value="1"/>
</dbReference>
<keyword evidence="9 16" id="KW-1133">Transmembrane helix</keyword>
<dbReference type="FunCoup" id="A0A6P5INV4">
    <property type="interactions" value="140"/>
</dbReference>
<dbReference type="InterPro" id="IPR048285">
    <property type="entry name" value="Integrin_alpha_Ig-like_2"/>
</dbReference>
<keyword evidence="19" id="KW-1185">Reference proteome</keyword>
<evidence type="ECO:0000256" key="12">
    <source>
        <dbReference type="ARBA" id="ARBA00023157"/>
    </source>
</evidence>
<feature type="domain" description="VWFA" evidence="18">
    <location>
        <begin position="254"/>
        <end position="434"/>
    </location>
</feature>
<dbReference type="PANTHER" id="PTHR23220">
    <property type="entry name" value="INTEGRIN ALPHA"/>
    <property type="match status" value="1"/>
</dbReference>
<dbReference type="Pfam" id="PF20805">
    <property type="entry name" value="Integrin_A_Ig_2"/>
    <property type="match status" value="1"/>
</dbReference>
<dbReference type="SUPFAM" id="SSF53300">
    <property type="entry name" value="vWA-like"/>
    <property type="match status" value="1"/>
</dbReference>
<evidence type="ECO:0000256" key="2">
    <source>
        <dbReference type="ARBA" id="ARBA00008054"/>
    </source>
</evidence>
<dbReference type="InterPro" id="IPR013517">
    <property type="entry name" value="FG-GAP"/>
</dbReference>
<evidence type="ECO:0000256" key="5">
    <source>
        <dbReference type="ARBA" id="ARBA00022729"/>
    </source>
</evidence>
<dbReference type="PRINTS" id="PR01185">
    <property type="entry name" value="INTEGRINA"/>
</dbReference>
<dbReference type="PROSITE" id="PS50234">
    <property type="entry name" value="VWFA"/>
    <property type="match status" value="1"/>
</dbReference>
<evidence type="ECO:0000256" key="8">
    <source>
        <dbReference type="ARBA" id="ARBA00022889"/>
    </source>
</evidence>
<evidence type="ECO:0000259" key="18">
    <source>
        <dbReference type="PROSITE" id="PS50234"/>
    </source>
</evidence>
<keyword evidence="8 16" id="KW-0130">Cell adhesion</keyword>
<dbReference type="InParanoid" id="A0A6P5INV4"/>
<dbReference type="AlphaFoldDB" id="A0A6P5INV4"/>
<dbReference type="GO" id="GO:0033627">
    <property type="term" value="P:cell adhesion mediated by integrin"/>
    <property type="evidence" value="ECO:0007669"/>
    <property type="project" value="TreeGrafter"/>
</dbReference>
<feature type="compositionally biased region" description="Low complexity" evidence="17">
    <location>
        <begin position="223"/>
        <end position="232"/>
    </location>
</feature>
<evidence type="ECO:0000256" key="15">
    <source>
        <dbReference type="PROSITE-ProRule" id="PRU00803"/>
    </source>
</evidence>
<dbReference type="PROSITE" id="PS51470">
    <property type="entry name" value="FG_GAP"/>
    <property type="match status" value="4"/>
</dbReference>
<dbReference type="Gene3D" id="1.20.5.930">
    <property type="entry name" value="Bicelle-embedded integrin alpha(iib) transmembrane segment"/>
    <property type="match status" value="1"/>
</dbReference>
<evidence type="ECO:0000313" key="19">
    <source>
        <dbReference type="Proteomes" id="UP000515140"/>
    </source>
</evidence>
<evidence type="ECO:0000256" key="3">
    <source>
        <dbReference type="ARBA" id="ARBA00022692"/>
    </source>
</evidence>
<dbReference type="InterPro" id="IPR000413">
    <property type="entry name" value="Integrin_alpha"/>
</dbReference>
<feature type="repeat" description="FG-GAP" evidence="15">
    <location>
        <begin position="548"/>
        <end position="609"/>
    </location>
</feature>
<dbReference type="Pfam" id="PF01839">
    <property type="entry name" value="FG-GAP"/>
    <property type="match status" value="2"/>
</dbReference>
<keyword evidence="13 16" id="KW-0675">Receptor</keyword>
<dbReference type="PRINTS" id="PR00453">
    <property type="entry name" value="VWFADOMAIN"/>
</dbReference>
<keyword evidence="11 16" id="KW-0472">Membrane</keyword>
<dbReference type="Gene3D" id="2.130.10.130">
    <property type="entry name" value="Integrin alpha, N-terminal"/>
    <property type="match status" value="1"/>
</dbReference>
<evidence type="ECO:0000313" key="20">
    <source>
        <dbReference type="RefSeq" id="XP_020820329.1"/>
    </source>
</evidence>
<dbReference type="Gene3D" id="2.60.40.1460">
    <property type="entry name" value="Integrin domains. Chain A, domain 2"/>
    <property type="match status" value="1"/>
</dbReference>
<gene>
    <name evidence="20" type="primary">ITGAE</name>
</gene>
<dbReference type="GO" id="GO:0046872">
    <property type="term" value="F:metal ion binding"/>
    <property type="evidence" value="ECO:0007669"/>
    <property type="project" value="UniProtKB-KW"/>
</dbReference>
<dbReference type="InterPro" id="IPR032695">
    <property type="entry name" value="Integrin_dom_sf"/>
</dbReference>
<dbReference type="InterPro" id="IPR036465">
    <property type="entry name" value="vWFA_dom_sf"/>
</dbReference>
<evidence type="ECO:0000256" key="1">
    <source>
        <dbReference type="ARBA" id="ARBA00004479"/>
    </source>
</evidence>
<dbReference type="KEGG" id="pcw:110193088"/>
<evidence type="ECO:0000256" key="13">
    <source>
        <dbReference type="ARBA" id="ARBA00023170"/>
    </source>
</evidence>
<evidence type="ECO:0000256" key="17">
    <source>
        <dbReference type="SAM" id="MobiDB-lite"/>
    </source>
</evidence>
<dbReference type="GeneID" id="110193088"/>
<feature type="repeat" description="FG-GAP" evidence="15">
    <location>
        <begin position="612"/>
        <end position="676"/>
    </location>
</feature>
<reference evidence="20" key="1">
    <citation type="submission" date="2025-08" db="UniProtKB">
        <authorList>
            <consortium name="RefSeq"/>
        </authorList>
    </citation>
    <scope>IDENTIFICATION</scope>
    <source>
        <tissue evidence="20">Spleen</tissue>
    </source>
</reference>
<comment type="subcellular location">
    <subcellularLocation>
        <location evidence="1 16">Membrane</location>
        <topology evidence="1 16">Single-pass type I membrane protein</topology>
    </subcellularLocation>
</comment>
<feature type="region of interest" description="Disordered" evidence="17">
    <location>
        <begin position="216"/>
        <end position="251"/>
    </location>
</feature>
<dbReference type="Gene3D" id="2.60.40.1510">
    <property type="entry name" value="ntegrin, alpha v. Chain A, domain 3"/>
    <property type="match status" value="1"/>
</dbReference>
<comment type="similarity">
    <text evidence="2 16">Belongs to the integrin alpha chain family.</text>
</comment>
<dbReference type="CTD" id="3682"/>
<feature type="compositionally biased region" description="Acidic residues" evidence="17">
    <location>
        <begin position="240"/>
        <end position="251"/>
    </location>
</feature>
<dbReference type="GO" id="GO:0009897">
    <property type="term" value="C:external side of plasma membrane"/>
    <property type="evidence" value="ECO:0007669"/>
    <property type="project" value="TreeGrafter"/>
</dbReference>
<dbReference type="InterPro" id="IPR002035">
    <property type="entry name" value="VWF_A"/>
</dbReference>
<organism evidence="19 20">
    <name type="scientific">Phascolarctos cinereus</name>
    <name type="common">Koala</name>
    <dbReference type="NCBI Taxonomy" id="38626"/>
    <lineage>
        <taxon>Eukaryota</taxon>
        <taxon>Metazoa</taxon>
        <taxon>Chordata</taxon>
        <taxon>Craniata</taxon>
        <taxon>Vertebrata</taxon>
        <taxon>Euteleostomi</taxon>
        <taxon>Mammalia</taxon>
        <taxon>Metatheria</taxon>
        <taxon>Diprotodontia</taxon>
        <taxon>Phascolarctidae</taxon>
        <taxon>Phascolarctos</taxon>
    </lineage>
</organism>
<dbReference type="Pfam" id="PF08441">
    <property type="entry name" value="Integrin_A_Ig_1"/>
    <property type="match status" value="1"/>
</dbReference>
<dbReference type="SMART" id="SM00327">
    <property type="entry name" value="VWA"/>
    <property type="match status" value="1"/>
</dbReference>
<evidence type="ECO:0000256" key="9">
    <source>
        <dbReference type="ARBA" id="ARBA00022989"/>
    </source>
</evidence>
<keyword evidence="10 16" id="KW-0401">Integrin</keyword>
<sequence length="1236" mass="134361">MRRCSCGSLHSCPGEAEGGHTCCLEPCTSSPCSPSAPAPDMRLLQALLCLTGLTSLRGFNLDISRTWLTPPPASGQGPQVQNVQLHQDEDNRHTWLLVTGPWRAQGAAHFHNCSLSQDDQILCQPLKYVPTPQGSCPQVSMARGPDGTLVVCAQVKRRGRPQSLAQELNGACSLLGADLSLQSCFSFPGVENLSIQEIWGGNPGCSCLSLDPATGSPHQDHPNANCNNHNNNPSIKEKWAEDEEEEEDGEAGTEIAIVLDGSGSIDPPDFQRAKAFIYSMMQTFYEKCFECRFAVVQYGAVIQTEFDLEYSRDAPASLQRVMNIIQVGNVTKTASAIQHVLDSIFTPSRGSREKASKVIVVLTDGDIFQDPLNLSTVIHSPQMEGIERFAIGVGAAFNNTKANQELHLIASDPDETHAFKVTDYSALDGLLGSLEQRIISVEGTVGEALQYELAQIGFSAHILGKQQVLLGAVGAFDWSGGVMLYNTDSHQFHFLNESTKEPRTAQYSYLGYSLTVVKTHGGTSYLAGAPRHGQKGKVLSVRKDAPAQGFLPVLEGEQMGSYFGSELCALDVNQDGVADHLLVGAPFYHIRGEEGRVYVYRLEGQADSFPLLLTLSGWPQFAFARFGFAIAAIGDLNQDKLGDVAIGAPLEGYPTDAEGSFGSIYIYNGHPHGITSSPSQRVHAADLAPGLRYFGASVDGGVDVSGDGLDDVTVGSLGRAAVLCSRPVVRLQTAMTFSPNMVRPGDNQNINTQLCFEVPLDSPWARKGSKGLSLNVTIELDVKKHQKRVLFEDRSSRSQQEKLGPGCVDFLLIPAEGEVCDNDCFSNITIKVSYQLSELEGHWEHPQPILDQLSKSTAHFELPYEKNCKKKSVCVAQLKLKTHLSPKKVVVGVTREVTINIHLANAGEDSYMTRMILMHPPNLQLKRIQQPLSPPIQCLDPTPATPVLAIICKIGHSVFERSHVNFSITWQLHEKKFPGETAEITINVTNANGQPPVKETQEFQIKYRFAVALHKVPGPSSAHLWPLTCRPLVTYMTTSQGLSEHKELQFNIHGENPFGAEFVLEVCVPTKMQSHEIIKVKNITATQAGSKCIRELGCKARCPEGPAEAPDLQWLRLRCTLSSVPSKVCLGAELTPQLPGALSKLCIPAVISFDGEVYESQGPGSLWSSITIILLKAPGFRTLPIILGSSAGGVLLLVGIIAVLWKCGFFKRKYRAATSGSARKSEKSENLPQAEE</sequence>
<evidence type="ECO:0000256" key="16">
    <source>
        <dbReference type="RuleBase" id="RU003762"/>
    </source>
</evidence>
<dbReference type="SMART" id="SM00191">
    <property type="entry name" value="Int_alpha"/>
    <property type="match status" value="4"/>
</dbReference>
<evidence type="ECO:0000256" key="14">
    <source>
        <dbReference type="ARBA" id="ARBA00023180"/>
    </source>
</evidence>
<keyword evidence="3 16" id="KW-0812">Transmembrane</keyword>
<feature type="repeat" description="FG-GAP" evidence="15">
    <location>
        <begin position="680"/>
        <end position="740"/>
    </location>
</feature>
<dbReference type="InterPro" id="IPR013649">
    <property type="entry name" value="Integrin_alpha_Ig-like_1"/>
</dbReference>
<name>A0A6P5INV4_PHACI</name>
<keyword evidence="5" id="KW-0732">Signal</keyword>
<keyword evidence="14" id="KW-0325">Glycoprotein</keyword>
<evidence type="ECO:0000256" key="11">
    <source>
        <dbReference type="ARBA" id="ARBA00023136"/>
    </source>
</evidence>
<dbReference type="RefSeq" id="XP_020820329.1">
    <property type="nucleotide sequence ID" value="XM_020964670.1"/>
</dbReference>
<feature type="repeat" description="FG-GAP" evidence="15">
    <location>
        <begin position="442"/>
        <end position="494"/>
    </location>
</feature>
<dbReference type="GO" id="GO:0007229">
    <property type="term" value="P:integrin-mediated signaling pathway"/>
    <property type="evidence" value="ECO:0007669"/>
    <property type="project" value="UniProtKB-KW"/>
</dbReference>
<dbReference type="PROSITE" id="PS00242">
    <property type="entry name" value="INTEGRIN_ALPHA"/>
    <property type="match status" value="1"/>
</dbReference>
<proteinExistence type="inferred from homology"/>
<evidence type="ECO:0000256" key="4">
    <source>
        <dbReference type="ARBA" id="ARBA00022723"/>
    </source>
</evidence>
<dbReference type="Pfam" id="PF00092">
    <property type="entry name" value="VWA"/>
    <property type="match status" value="1"/>
</dbReference>
<dbReference type="GO" id="GO:0008305">
    <property type="term" value="C:integrin complex"/>
    <property type="evidence" value="ECO:0007669"/>
    <property type="project" value="InterPro"/>
</dbReference>
<keyword evidence="4" id="KW-0479">Metal-binding</keyword>
<protein>
    <submittedName>
        <fullName evidence="20">Integrin alpha-E isoform X1</fullName>
    </submittedName>
</protein>
<keyword evidence="6" id="KW-0677">Repeat</keyword>
<dbReference type="GO" id="GO:0007160">
    <property type="term" value="P:cell-matrix adhesion"/>
    <property type="evidence" value="ECO:0007669"/>
    <property type="project" value="TreeGrafter"/>
</dbReference>
<dbReference type="InterPro" id="IPR013519">
    <property type="entry name" value="Int_alpha_beta-p"/>
</dbReference>
<dbReference type="PANTHER" id="PTHR23220:SF79">
    <property type="entry name" value="INTEGRIN ALPHA-E"/>
    <property type="match status" value="1"/>
</dbReference>
<dbReference type="SUPFAM" id="SSF69179">
    <property type="entry name" value="Integrin domains"/>
    <property type="match status" value="2"/>
</dbReference>
<dbReference type="GO" id="GO:0098609">
    <property type="term" value="P:cell-cell adhesion"/>
    <property type="evidence" value="ECO:0007669"/>
    <property type="project" value="TreeGrafter"/>
</dbReference>
<evidence type="ECO:0000256" key="7">
    <source>
        <dbReference type="ARBA" id="ARBA00022837"/>
    </source>
</evidence>
<feature type="transmembrane region" description="Helical" evidence="16">
    <location>
        <begin position="1183"/>
        <end position="1205"/>
    </location>
</feature>
<dbReference type="Proteomes" id="UP000515140">
    <property type="component" value="Unplaced"/>
</dbReference>
<accession>A0A6P5INV4</accession>
<dbReference type="InterPro" id="IPR018184">
    <property type="entry name" value="Integrin_alpha_C_CS"/>
</dbReference>
<evidence type="ECO:0000256" key="6">
    <source>
        <dbReference type="ARBA" id="ARBA00022737"/>
    </source>
</evidence>
<keyword evidence="12" id="KW-1015">Disulfide bond</keyword>